<dbReference type="AlphaFoldDB" id="A0A806KFM1"/>
<evidence type="ECO:0000313" key="1">
    <source>
        <dbReference type="EMBL" id="AGS53417.1"/>
    </source>
</evidence>
<dbReference type="EMBL" id="JQ844232">
    <property type="protein sequence ID" value="AGS53417.1"/>
    <property type="molecule type" value="Genomic_DNA"/>
</dbReference>
<sequence length="42" mass="5061">MYPADNGAVCRLFFCLLTRRFYYGDKTVRNFRRIALEVHFCP</sequence>
<protein>
    <submittedName>
        <fullName evidence="1">Uncharacterized protein</fullName>
    </submittedName>
</protein>
<organism evidence="1">
    <name type="scientific">uncultured bacterium contig00025</name>
    <dbReference type="NCBI Taxonomy" id="1181514"/>
    <lineage>
        <taxon>Bacteria</taxon>
        <taxon>environmental samples</taxon>
    </lineage>
</organism>
<proteinExistence type="predicted"/>
<accession>A0A806KFM1</accession>
<reference evidence="1" key="1">
    <citation type="submission" date="2012-03" db="EMBL/GenBank/DDBJ databases">
        <title>Functional metagenomics reveals considerable lignocellulase gene clusters in the gut microbiome of a wood-feeding higher termite.</title>
        <authorList>
            <person name="Liu N."/>
        </authorList>
    </citation>
    <scope>NUCLEOTIDE SEQUENCE</scope>
</reference>
<name>A0A806KFM1_9BACT</name>